<dbReference type="OrthoDB" id="408320at2759"/>
<dbReference type="InterPro" id="IPR008979">
    <property type="entry name" value="Galactose-bd-like_sf"/>
</dbReference>
<dbReference type="Pfam" id="PF02929">
    <property type="entry name" value="Bgal_small_N"/>
    <property type="match status" value="1"/>
</dbReference>
<name>A0A3S3R7U3_9MAGN</name>
<evidence type="ECO:0000313" key="9">
    <source>
        <dbReference type="EMBL" id="RWR95775.1"/>
    </source>
</evidence>
<dbReference type="InterPro" id="IPR050347">
    <property type="entry name" value="Bact_Beta-galactosidase"/>
</dbReference>
<dbReference type="PANTHER" id="PTHR46323:SF2">
    <property type="entry name" value="BETA-GALACTOSIDASE"/>
    <property type="match status" value="1"/>
</dbReference>
<evidence type="ECO:0000256" key="7">
    <source>
        <dbReference type="RuleBase" id="RU361154"/>
    </source>
</evidence>
<dbReference type="Gene3D" id="2.70.98.10">
    <property type="match status" value="1"/>
</dbReference>
<comment type="similarity">
    <text evidence="2 7">Belongs to the glycosyl hydrolase 2 family.</text>
</comment>
<dbReference type="InterPro" id="IPR032312">
    <property type="entry name" value="LacZ_4"/>
</dbReference>
<evidence type="ECO:0000256" key="1">
    <source>
        <dbReference type="ARBA" id="ARBA00001412"/>
    </source>
</evidence>
<dbReference type="InterPro" id="IPR014718">
    <property type="entry name" value="GH-type_carb-bd"/>
</dbReference>
<evidence type="ECO:0000256" key="5">
    <source>
        <dbReference type="ARBA" id="ARBA00023295"/>
    </source>
</evidence>
<dbReference type="InterPro" id="IPR006102">
    <property type="entry name" value="Ig-like_GH2"/>
</dbReference>
<proteinExistence type="inferred from homology"/>
<dbReference type="InterPro" id="IPR013783">
    <property type="entry name" value="Ig-like_fold"/>
</dbReference>
<dbReference type="InterPro" id="IPR006103">
    <property type="entry name" value="Glyco_hydro_2_cat"/>
</dbReference>
<comment type="caution">
    <text evidence="9">The sequence shown here is derived from an EMBL/GenBank/DDBJ whole genome shotgun (WGS) entry which is preliminary data.</text>
</comment>
<dbReference type="SUPFAM" id="SSF49303">
    <property type="entry name" value="beta-Galactosidase/glucuronidase domain"/>
    <property type="match status" value="2"/>
</dbReference>
<dbReference type="InterPro" id="IPR006101">
    <property type="entry name" value="Glyco_hydro_2"/>
</dbReference>
<dbReference type="GO" id="GO:0005990">
    <property type="term" value="P:lactose catabolic process"/>
    <property type="evidence" value="ECO:0007669"/>
    <property type="project" value="TreeGrafter"/>
</dbReference>
<dbReference type="InterPro" id="IPR023230">
    <property type="entry name" value="Glyco_hydro_2_CS"/>
</dbReference>
<evidence type="ECO:0000256" key="6">
    <source>
        <dbReference type="ARBA" id="ARBA00032230"/>
    </source>
</evidence>
<dbReference type="GO" id="GO:0009341">
    <property type="term" value="C:beta-galactosidase complex"/>
    <property type="evidence" value="ECO:0007669"/>
    <property type="project" value="InterPro"/>
</dbReference>
<dbReference type="Pfam" id="PF00703">
    <property type="entry name" value="Glyco_hydro_2"/>
    <property type="match status" value="1"/>
</dbReference>
<dbReference type="InterPro" id="IPR023232">
    <property type="entry name" value="Glyco_hydro_2_AS"/>
</dbReference>
<dbReference type="InterPro" id="IPR006104">
    <property type="entry name" value="Glyco_hydro_2_N"/>
</dbReference>
<dbReference type="STRING" id="337451.A0A3S3R7U3"/>
<dbReference type="Gene3D" id="2.60.40.10">
    <property type="entry name" value="Immunoglobulins"/>
    <property type="match status" value="2"/>
</dbReference>
<comment type="catalytic activity">
    <reaction evidence="1">
        <text>Hydrolysis of terminal non-reducing beta-D-galactose residues in beta-D-galactosides.</text>
        <dbReference type="EC" id="3.2.1.23"/>
    </reaction>
</comment>
<dbReference type="InterPro" id="IPR004199">
    <property type="entry name" value="B-gal_small/dom_5"/>
</dbReference>
<keyword evidence="4 7" id="KW-0378">Hydrolase</keyword>
<evidence type="ECO:0000256" key="3">
    <source>
        <dbReference type="ARBA" id="ARBA00012756"/>
    </source>
</evidence>
<dbReference type="PANTHER" id="PTHR46323">
    <property type="entry name" value="BETA-GALACTOSIDASE"/>
    <property type="match status" value="1"/>
</dbReference>
<evidence type="ECO:0000259" key="8">
    <source>
        <dbReference type="SMART" id="SM01038"/>
    </source>
</evidence>
<keyword evidence="10" id="KW-1185">Reference proteome</keyword>
<dbReference type="Gene3D" id="2.60.120.260">
    <property type="entry name" value="Galactose-binding domain-like"/>
    <property type="match status" value="1"/>
</dbReference>
<dbReference type="Pfam" id="PF16353">
    <property type="entry name" value="LacZ_4"/>
    <property type="match status" value="1"/>
</dbReference>
<dbReference type="Gene3D" id="3.20.20.80">
    <property type="entry name" value="Glycosidases"/>
    <property type="match status" value="1"/>
</dbReference>
<keyword evidence="5 7" id="KW-0326">Glycosidase</keyword>
<dbReference type="Pfam" id="PF02837">
    <property type="entry name" value="Glyco_hydro_2_N"/>
    <property type="match status" value="1"/>
</dbReference>
<evidence type="ECO:0000256" key="2">
    <source>
        <dbReference type="ARBA" id="ARBA00007401"/>
    </source>
</evidence>
<dbReference type="GO" id="GO:0030246">
    <property type="term" value="F:carbohydrate binding"/>
    <property type="evidence" value="ECO:0007669"/>
    <property type="project" value="InterPro"/>
</dbReference>
<feature type="domain" description="Beta galactosidase small chain/" evidence="8">
    <location>
        <begin position="884"/>
        <end position="1168"/>
    </location>
</feature>
<accession>A0A3S3R7U3</accession>
<protein>
    <recommendedName>
        <fullName evidence="3">beta-galactosidase</fullName>
        <ecNumber evidence="3">3.2.1.23</ecNumber>
    </recommendedName>
    <alternativeName>
        <fullName evidence="6">Lactase</fullName>
    </alternativeName>
</protein>
<dbReference type="FunFam" id="2.70.98.10:FF:000017">
    <property type="entry name" value="Glycoside hydrolase family 2 protein"/>
    <property type="match status" value="1"/>
</dbReference>
<reference evidence="9 10" key="1">
    <citation type="journal article" date="2019" name="Nat. Plants">
        <title>Stout camphor tree genome fills gaps in understanding of flowering plant genome evolution.</title>
        <authorList>
            <person name="Chaw S.M."/>
            <person name="Liu Y.C."/>
            <person name="Wu Y.W."/>
            <person name="Wang H.Y."/>
            <person name="Lin C.I."/>
            <person name="Wu C.S."/>
            <person name="Ke H.M."/>
            <person name="Chang L.Y."/>
            <person name="Hsu C.Y."/>
            <person name="Yang H.T."/>
            <person name="Sudianto E."/>
            <person name="Hsu M.H."/>
            <person name="Wu K.P."/>
            <person name="Wang L.N."/>
            <person name="Leebens-Mack J.H."/>
            <person name="Tsai I.J."/>
        </authorList>
    </citation>
    <scope>NUCLEOTIDE SEQUENCE [LARGE SCALE GENOMIC DNA]</scope>
    <source>
        <strain evidence="10">cv. Chaw 1501</strain>
        <tissue evidence="9">Young leaves</tissue>
    </source>
</reference>
<dbReference type="SUPFAM" id="SSF74650">
    <property type="entry name" value="Galactose mutarotase-like"/>
    <property type="match status" value="1"/>
</dbReference>
<dbReference type="EMBL" id="QPKB01000011">
    <property type="protein sequence ID" value="RWR95775.1"/>
    <property type="molecule type" value="Genomic_DNA"/>
</dbReference>
<dbReference type="InterPro" id="IPR017853">
    <property type="entry name" value="GH"/>
</dbReference>
<organism evidence="9 10">
    <name type="scientific">Cinnamomum micranthum f. kanehirae</name>
    <dbReference type="NCBI Taxonomy" id="337451"/>
    <lineage>
        <taxon>Eukaryota</taxon>
        <taxon>Viridiplantae</taxon>
        <taxon>Streptophyta</taxon>
        <taxon>Embryophyta</taxon>
        <taxon>Tracheophyta</taxon>
        <taxon>Spermatophyta</taxon>
        <taxon>Magnoliopsida</taxon>
        <taxon>Magnoliidae</taxon>
        <taxon>Laurales</taxon>
        <taxon>Lauraceae</taxon>
        <taxon>Cinnamomum</taxon>
    </lineage>
</organism>
<dbReference type="InterPro" id="IPR011013">
    <property type="entry name" value="Gal_mutarotase_sf_dom"/>
</dbReference>
<dbReference type="GO" id="GO:0004565">
    <property type="term" value="F:beta-galactosidase activity"/>
    <property type="evidence" value="ECO:0007669"/>
    <property type="project" value="UniProtKB-EC"/>
</dbReference>
<dbReference type="PROSITE" id="PS00719">
    <property type="entry name" value="GLYCOSYL_HYDROL_F2_1"/>
    <property type="match status" value="1"/>
</dbReference>
<dbReference type="AlphaFoldDB" id="A0A3S3R7U3"/>
<dbReference type="SUPFAM" id="SSF51445">
    <property type="entry name" value="(Trans)glycosidases"/>
    <property type="match status" value="2"/>
</dbReference>
<dbReference type="PRINTS" id="PR00132">
    <property type="entry name" value="GLHYDRLASE2"/>
</dbReference>
<dbReference type="Proteomes" id="UP000283530">
    <property type="component" value="Unassembled WGS sequence"/>
</dbReference>
<dbReference type="EC" id="3.2.1.23" evidence="3"/>
<dbReference type="InterPro" id="IPR036156">
    <property type="entry name" value="Beta-gal/glucu_dom_sf"/>
</dbReference>
<dbReference type="PROSITE" id="PS00608">
    <property type="entry name" value="GLYCOSYL_HYDROL_F2_2"/>
    <property type="match status" value="1"/>
</dbReference>
<dbReference type="SUPFAM" id="SSF49785">
    <property type="entry name" value="Galactose-binding domain-like"/>
    <property type="match status" value="1"/>
</dbReference>
<dbReference type="SMART" id="SM01038">
    <property type="entry name" value="Bgal_small_N"/>
    <property type="match status" value="1"/>
</dbReference>
<sequence length="1186" mass="133697">MASIVGQFVFPSENGHKVWEDPSFIKWRKRDAHVTLRCHDTVEGSLRYWYERSKVDFLVSNSAVWNDDAVASALDCAAFWAKGLPFVKSLSGHWKFFLAPNPKNVPVKFYDNGFQDSSWANLPGKCDLNYFPLAVRSLICSAVPSNWQLHGFDLPIYTNIQYPFPLTPPLVPEDNPTGCYRKYFSIPKQWEGRRILLHFEAVDSAFCAWVNGALVGYSQDSRLPAEFEITDYCHPFGSGKENVLAVQVFRWSDGSYLEDQDHWWLSGIHRDVLLLAKPQVFIGDYFFKSSLDENFLNADIQVEVKIDVSRENSTNSILSNFSLEATLYDSERWYDTDGNVDVSSFNVAQMDLNPFPSPSLGFHGYVLAGKLEKPKLWSAEHPHLYTLVVVLKDASGKLVDCESCQVGIRQISRAPKQLLFNGHPIVIRGVNRHEHHPRIGKTNLESCMVKTLVVQSGIRSWMELSADSGEVAVLHYRHFQEEEAGDIYDLLLVTFMAWSIHIGMHHFDGLDHRIWDQHVQIQGLSCLIFLQDLILMKQNNINAVRNSHYPQHPRWYELCDLFGLYMIDEANIETHGFDLSDHVKHPTLEPSWAYSMLDRVIGMVERDKNHACIISWSLGNESGYGPNHSSLAGWIRGKDPSRLLHYEGGGSRTPSTDIICPMYSHAMGNSNGNIHEYWKAIDSTLGLQGGFIWDWVDQALLKEGTDGVKYWAYGGDFGDTPNDLNFCLNGLTWPDRTPHPALNGNPNMAISVSCRAYLQIANTQFFEATQGLKFSWFLHGDEYLLGSGILSLPVIEPLSSHDIDLESSPLYSLWKSSSATEVFVTITAELAHSTRWAEAGHIAASTQMPLPAKSEHNSHVIKMNESATLFGECLGDTIILGKPDVWEIKINTKTGTIDSWKVKGFPVMHKGILPCLWRAPTDNDIGGGPNSYASKWKAASLHDMLFHAESCSIQKLTNHVAQIAVVFAGFPRGQENSHLKDERSIICKVEMSYWIYESGDVIVKCNVYPRDDLPPLPRVGVEFHVSTALDRIKWYGKGPFECYPDRKEAAHIGVYEKSVADLHVPYIVPVECSGRADVRWVAFQNNDGFGLFGSIYGGSQPMQLNASYYSTAELDRATHHEELVKGDDIEVHLDHKHMGLGGDDSWSPCVHHQYLVPPVPYSFSLRFSPLSASTSCYDIYRSKLPE</sequence>
<evidence type="ECO:0000313" key="10">
    <source>
        <dbReference type="Proteomes" id="UP000283530"/>
    </source>
</evidence>
<gene>
    <name evidence="9" type="ORF">CKAN_02513100</name>
</gene>
<evidence type="ECO:0000256" key="4">
    <source>
        <dbReference type="ARBA" id="ARBA00022801"/>
    </source>
</evidence>
<dbReference type="Pfam" id="PF02836">
    <property type="entry name" value="Glyco_hydro_2_C"/>
    <property type="match status" value="2"/>
</dbReference>